<keyword evidence="2" id="KW-1185">Reference proteome</keyword>
<evidence type="ECO:0000313" key="1">
    <source>
        <dbReference type="EMBL" id="RXN87762.1"/>
    </source>
</evidence>
<dbReference type="RefSeq" id="WP_129151126.1">
    <property type="nucleotide sequence ID" value="NZ_JBHSDO010000011.1"/>
</dbReference>
<evidence type="ECO:0008006" key="3">
    <source>
        <dbReference type="Google" id="ProtNLM"/>
    </source>
</evidence>
<name>A0A4Q1HHS3_9BURK</name>
<dbReference type="Proteomes" id="UP000290849">
    <property type="component" value="Unassembled WGS sequence"/>
</dbReference>
<proteinExistence type="predicted"/>
<gene>
    <name evidence="1" type="ORF">C7R54_14275</name>
</gene>
<sequence length="93" mass="10609">MPKLKSGTIIPTPDEDLAIDRGIAADPDTYELSEADFKQMKRAGRPRAERPKIQLTVRYDQDVVDAFRAEGPGWQSRMNDALREWLKEHKQAA</sequence>
<dbReference type="EMBL" id="PYAL01000004">
    <property type="protein sequence ID" value="RXN87762.1"/>
    <property type="molecule type" value="Genomic_DNA"/>
</dbReference>
<reference evidence="1 2" key="1">
    <citation type="journal article" date="2017" name="Int. J. Syst. Evol. Microbiol.">
        <title>Achromobacter aloeverae sp. nov., isolated from the root of Aloe vera (L.) Burm.f.</title>
        <authorList>
            <person name="Kuncharoen N."/>
            <person name="Muramatsu Y."/>
            <person name="Shibata C."/>
            <person name="Kamakura Y."/>
            <person name="Nakagawa Y."/>
            <person name="Tanasupawat S."/>
        </authorList>
    </citation>
    <scope>NUCLEOTIDE SEQUENCE [LARGE SCALE GENOMIC DNA]</scope>
    <source>
        <strain evidence="1 2">AVA-1</strain>
    </source>
</reference>
<comment type="caution">
    <text evidence="1">The sequence shown here is derived from an EMBL/GenBank/DDBJ whole genome shotgun (WGS) entry which is preliminary data.</text>
</comment>
<organism evidence="1 2">
    <name type="scientific">Achromobacter aloeverae</name>
    <dbReference type="NCBI Taxonomy" id="1750518"/>
    <lineage>
        <taxon>Bacteria</taxon>
        <taxon>Pseudomonadati</taxon>
        <taxon>Pseudomonadota</taxon>
        <taxon>Betaproteobacteria</taxon>
        <taxon>Burkholderiales</taxon>
        <taxon>Alcaligenaceae</taxon>
        <taxon>Achromobacter</taxon>
    </lineage>
</organism>
<protein>
    <recommendedName>
        <fullName evidence="3">BrnA antitoxin family protein</fullName>
    </recommendedName>
</protein>
<evidence type="ECO:0000313" key="2">
    <source>
        <dbReference type="Proteomes" id="UP000290849"/>
    </source>
</evidence>
<dbReference type="InterPro" id="IPR025528">
    <property type="entry name" value="BrnA_antitoxin"/>
</dbReference>
<dbReference type="OrthoDB" id="9796641at2"/>
<dbReference type="Pfam" id="PF14384">
    <property type="entry name" value="BrnA_antitoxin"/>
    <property type="match status" value="1"/>
</dbReference>
<accession>A0A4Q1HHS3</accession>
<dbReference type="AlphaFoldDB" id="A0A4Q1HHS3"/>